<gene>
    <name evidence="2" type="ORF">J2S42_002082</name>
</gene>
<reference evidence="2 3" key="1">
    <citation type="submission" date="2023-07" db="EMBL/GenBank/DDBJ databases">
        <title>Sequencing the genomes of 1000 actinobacteria strains.</title>
        <authorList>
            <person name="Klenk H.-P."/>
        </authorList>
    </citation>
    <scope>NUCLEOTIDE SEQUENCE [LARGE SCALE GENOMIC DNA]</scope>
    <source>
        <strain evidence="2 3">DSM 44709</strain>
    </source>
</reference>
<dbReference type="EMBL" id="JAUSUZ010000001">
    <property type="protein sequence ID" value="MDQ0365413.1"/>
    <property type="molecule type" value="Genomic_DNA"/>
</dbReference>
<sequence length="543" mass="60069">MLEEPVAGSTRVSFGVWSNRFPAAEQLRSDLRESGEYAITVTEDCGPPIDCLVVLTQKRHFDLNELATLVRLANRARITVAVDRYRPSAGDQPPWPRDATLYWGGRYSELPQVADTLVDLIRPPDLLSSGIPALLPTDTPLPDIPLAAGTHDLIEQLRMPEVPRIVAVTHRLLRELLHSAPARNRSEYNLSRLARWSADAQSQPFINLRLTRSDKPSSNPQPRLSLENISADLRTRRLVMLFGDPGTGKTRLLRYFDAQSALRSVRPPDGGPERPDSFYVSLARQPLNPDISIDWLSRQWTAAVDPGWCDLRTFLTDGGVVLLDGLDEGNVRSAPLRDWLSQWRDVITQLCDAGAARVVVSCRTRDQQLPMREPATEVSLQPLSTEEIVAIAAQADARLAQRFKTTLATNGRTADLYANPSHLRLFLGTGMEGIPHTSARLFGLVVAGAILRAPTQLHDHQLSNRSAAELHTVTASDDGDPWQVLETIPRSEHWPHSPKSSPCRRRSEAMPERDHAGPFVTRLRAALDDVSSTPTGPPTLASV</sequence>
<dbReference type="RefSeq" id="WP_307237955.1">
    <property type="nucleotide sequence ID" value="NZ_JAUSUZ010000001.1"/>
</dbReference>
<dbReference type="InterPro" id="IPR027417">
    <property type="entry name" value="P-loop_NTPase"/>
</dbReference>
<feature type="region of interest" description="Disordered" evidence="1">
    <location>
        <begin position="488"/>
        <end position="543"/>
    </location>
</feature>
<evidence type="ECO:0000313" key="2">
    <source>
        <dbReference type="EMBL" id="MDQ0365413.1"/>
    </source>
</evidence>
<evidence type="ECO:0000313" key="3">
    <source>
        <dbReference type="Proteomes" id="UP001240236"/>
    </source>
</evidence>
<organism evidence="2 3">
    <name type="scientific">Catenuloplanes indicus</name>
    <dbReference type="NCBI Taxonomy" id="137267"/>
    <lineage>
        <taxon>Bacteria</taxon>
        <taxon>Bacillati</taxon>
        <taxon>Actinomycetota</taxon>
        <taxon>Actinomycetes</taxon>
        <taxon>Micromonosporales</taxon>
        <taxon>Micromonosporaceae</taxon>
        <taxon>Catenuloplanes</taxon>
    </lineage>
</organism>
<comment type="caution">
    <text evidence="2">The sequence shown here is derived from an EMBL/GenBank/DDBJ whole genome shotgun (WGS) entry which is preliminary data.</text>
</comment>
<name>A0AAE3VWC3_9ACTN</name>
<feature type="compositionally biased region" description="Basic and acidic residues" evidence="1">
    <location>
        <begin position="505"/>
        <end position="516"/>
    </location>
</feature>
<dbReference type="SUPFAM" id="SSF52540">
    <property type="entry name" value="P-loop containing nucleoside triphosphate hydrolases"/>
    <property type="match status" value="1"/>
</dbReference>
<dbReference type="Proteomes" id="UP001240236">
    <property type="component" value="Unassembled WGS sequence"/>
</dbReference>
<keyword evidence="3" id="KW-1185">Reference proteome</keyword>
<protein>
    <recommendedName>
        <fullName evidence="4">NACHT domain-containing protein</fullName>
    </recommendedName>
</protein>
<accession>A0AAE3VWC3</accession>
<dbReference type="Gene3D" id="3.40.50.300">
    <property type="entry name" value="P-loop containing nucleotide triphosphate hydrolases"/>
    <property type="match status" value="1"/>
</dbReference>
<evidence type="ECO:0008006" key="4">
    <source>
        <dbReference type="Google" id="ProtNLM"/>
    </source>
</evidence>
<proteinExistence type="predicted"/>
<dbReference type="AlphaFoldDB" id="A0AAE3VWC3"/>
<evidence type="ECO:0000256" key="1">
    <source>
        <dbReference type="SAM" id="MobiDB-lite"/>
    </source>
</evidence>